<keyword evidence="3" id="KW-1185">Reference proteome</keyword>
<sequence>MGIVSDHDPRDAVGRSRRNDRTGFGTCVAAVLLWTVGLAAVLAVWGMAHAGSLEGGAAALMLFGVFYGIPLLGAAIVTTVATWAAMRREKHDFWKVAAVALPIYFLAAAVATAVFINVLD</sequence>
<evidence type="ECO:0000256" key="1">
    <source>
        <dbReference type="SAM" id="Phobius"/>
    </source>
</evidence>
<dbReference type="Proteomes" id="UP001500653">
    <property type="component" value="Unassembled WGS sequence"/>
</dbReference>
<evidence type="ECO:0000313" key="2">
    <source>
        <dbReference type="EMBL" id="GAA1232541.1"/>
    </source>
</evidence>
<reference evidence="2 3" key="1">
    <citation type="journal article" date="2019" name="Int. J. Syst. Evol. Microbiol.">
        <title>The Global Catalogue of Microorganisms (GCM) 10K type strain sequencing project: providing services to taxonomists for standard genome sequencing and annotation.</title>
        <authorList>
            <consortium name="The Broad Institute Genomics Platform"/>
            <consortium name="The Broad Institute Genome Sequencing Center for Infectious Disease"/>
            <person name="Wu L."/>
            <person name="Ma J."/>
        </authorList>
    </citation>
    <scope>NUCLEOTIDE SEQUENCE [LARGE SCALE GENOMIC DNA]</scope>
    <source>
        <strain evidence="2 3">JCM 13023</strain>
    </source>
</reference>
<dbReference type="EMBL" id="BAAALN010000005">
    <property type="protein sequence ID" value="GAA1232541.1"/>
    <property type="molecule type" value="Genomic_DNA"/>
</dbReference>
<keyword evidence="1" id="KW-0812">Transmembrane</keyword>
<accession>A0ABN1W2L1</accession>
<organism evidence="2 3">
    <name type="scientific">Prauserella halophila</name>
    <dbReference type="NCBI Taxonomy" id="185641"/>
    <lineage>
        <taxon>Bacteria</taxon>
        <taxon>Bacillati</taxon>
        <taxon>Actinomycetota</taxon>
        <taxon>Actinomycetes</taxon>
        <taxon>Pseudonocardiales</taxon>
        <taxon>Pseudonocardiaceae</taxon>
        <taxon>Prauserella</taxon>
    </lineage>
</organism>
<evidence type="ECO:0000313" key="3">
    <source>
        <dbReference type="Proteomes" id="UP001500653"/>
    </source>
</evidence>
<feature type="transmembrane region" description="Helical" evidence="1">
    <location>
        <begin position="24"/>
        <end position="48"/>
    </location>
</feature>
<feature type="transmembrane region" description="Helical" evidence="1">
    <location>
        <begin position="60"/>
        <end position="84"/>
    </location>
</feature>
<keyword evidence="1" id="KW-0472">Membrane</keyword>
<comment type="caution">
    <text evidence="2">The sequence shown here is derived from an EMBL/GenBank/DDBJ whole genome shotgun (WGS) entry which is preliminary data.</text>
</comment>
<feature type="transmembrane region" description="Helical" evidence="1">
    <location>
        <begin position="96"/>
        <end position="119"/>
    </location>
</feature>
<keyword evidence="1" id="KW-1133">Transmembrane helix</keyword>
<name>A0ABN1W2L1_9PSEU</name>
<proteinExistence type="predicted"/>
<protein>
    <submittedName>
        <fullName evidence="2">Uncharacterized protein</fullName>
    </submittedName>
</protein>
<gene>
    <name evidence="2" type="ORF">GCM10009676_14720</name>
</gene>
<dbReference type="RefSeq" id="WP_253863752.1">
    <property type="nucleotide sequence ID" value="NZ_BAAALN010000005.1"/>
</dbReference>